<dbReference type="InterPro" id="IPR010718">
    <property type="entry name" value="DUF1294"/>
</dbReference>
<organism evidence="2 3">
    <name type="scientific">Scandinavium hiltneri</name>
    <dbReference type="NCBI Taxonomy" id="2926519"/>
    <lineage>
        <taxon>Bacteria</taxon>
        <taxon>Pseudomonadati</taxon>
        <taxon>Pseudomonadota</taxon>
        <taxon>Gammaproteobacteria</taxon>
        <taxon>Enterobacterales</taxon>
        <taxon>Enterobacteriaceae</taxon>
        <taxon>Scandinavium</taxon>
    </lineage>
</organism>
<keyword evidence="3" id="KW-1185">Reference proteome</keyword>
<comment type="caution">
    <text evidence="2">The sequence shown here is derived from an EMBL/GenBank/DDBJ whole genome shotgun (WGS) entry which is preliminary data.</text>
</comment>
<evidence type="ECO:0000256" key="1">
    <source>
        <dbReference type="SAM" id="Phobius"/>
    </source>
</evidence>
<evidence type="ECO:0000313" key="2">
    <source>
        <dbReference type="EMBL" id="MCS2162612.1"/>
    </source>
</evidence>
<accession>A0ABT2E6L1</accession>
<dbReference type="Proteomes" id="UP001205357">
    <property type="component" value="Unassembled WGS sequence"/>
</dbReference>
<proteinExistence type="predicted"/>
<keyword evidence="1" id="KW-1133">Transmembrane helix</keyword>
<name>A0ABT2E6L1_9ENTR</name>
<gene>
    <name evidence="2" type="ORF">MUU47_16095</name>
</gene>
<feature type="transmembrane region" description="Helical" evidence="1">
    <location>
        <begin position="54"/>
        <end position="78"/>
    </location>
</feature>
<reference evidence="2 3" key="1">
    <citation type="submission" date="2022-04" db="EMBL/GenBank/DDBJ databases">
        <title>Proposal of a three novel species of Scandinavium, Scandinavium hiltneri, Scandinavium manionii, Scandinavium tedordense.</title>
        <authorList>
            <person name="Maddock D.W."/>
            <person name="Brady C.L."/>
            <person name="Denman S."/>
            <person name="Arnold D."/>
        </authorList>
    </citation>
    <scope>NUCLEOTIDE SEQUENCE [LARGE SCALE GENOMIC DNA]</scope>
    <source>
        <strain evidence="2 3">H11S7</strain>
    </source>
</reference>
<keyword evidence="1" id="KW-0812">Transmembrane</keyword>
<feature type="transmembrane region" description="Helical" evidence="1">
    <location>
        <begin position="90"/>
        <end position="110"/>
    </location>
</feature>
<dbReference type="RefSeq" id="WP_258989150.1">
    <property type="nucleotide sequence ID" value="NZ_JALIGE010000075.1"/>
</dbReference>
<dbReference type="EMBL" id="JALIGE010000075">
    <property type="protein sequence ID" value="MCS2162612.1"/>
    <property type="molecule type" value="Genomic_DNA"/>
</dbReference>
<keyword evidence="1" id="KW-0472">Membrane</keyword>
<evidence type="ECO:0000313" key="3">
    <source>
        <dbReference type="Proteomes" id="UP001205357"/>
    </source>
</evidence>
<sequence>MIFNRLGYLLLAVVATISAFFRDSLLVWIISVNVLTLLLYGADKLAARKNGYRVPEFTLLIFGVVGGWFGAILGQQIFRHKTQKQPFKTYFAISVIVNLMVVLAGMYWAMR</sequence>
<dbReference type="Pfam" id="PF06961">
    <property type="entry name" value="DUF1294"/>
    <property type="match status" value="1"/>
</dbReference>
<protein>
    <submittedName>
        <fullName evidence="2">DUF1294 domain-containing protein</fullName>
    </submittedName>
</protein>
<feature type="transmembrane region" description="Helical" evidence="1">
    <location>
        <begin position="25"/>
        <end position="42"/>
    </location>
</feature>